<dbReference type="SUPFAM" id="SSF51735">
    <property type="entry name" value="NAD(P)-binding Rossmann-fold domains"/>
    <property type="match status" value="1"/>
</dbReference>
<keyword evidence="1 3" id="KW-0560">Oxidoreductase</keyword>
<evidence type="ECO:0000313" key="7">
    <source>
        <dbReference type="Proteomes" id="UP001198862"/>
    </source>
</evidence>
<protein>
    <submittedName>
        <fullName evidence="6">2-hydroxyacid dehydrogenase</fullName>
    </submittedName>
</protein>
<dbReference type="InterPro" id="IPR050223">
    <property type="entry name" value="D-isomer_2-hydroxyacid_DH"/>
</dbReference>
<dbReference type="PROSITE" id="PS00670">
    <property type="entry name" value="D_2_HYDROXYACID_DH_2"/>
    <property type="match status" value="1"/>
</dbReference>
<accession>A0ABS8KNW0</accession>
<evidence type="ECO:0000259" key="5">
    <source>
        <dbReference type="Pfam" id="PF02826"/>
    </source>
</evidence>
<proteinExistence type="inferred from homology"/>
<evidence type="ECO:0000256" key="3">
    <source>
        <dbReference type="RuleBase" id="RU003719"/>
    </source>
</evidence>
<name>A0ABS8KNW0_9HYPH</name>
<dbReference type="InterPro" id="IPR006139">
    <property type="entry name" value="D-isomer_2_OHA_DH_cat_dom"/>
</dbReference>
<evidence type="ECO:0000256" key="2">
    <source>
        <dbReference type="ARBA" id="ARBA00023027"/>
    </source>
</evidence>
<dbReference type="RefSeq" id="WP_230548593.1">
    <property type="nucleotide sequence ID" value="NZ_JAJISD010000001.1"/>
</dbReference>
<dbReference type="InterPro" id="IPR036291">
    <property type="entry name" value="NAD(P)-bd_dom_sf"/>
</dbReference>
<dbReference type="CDD" id="cd12175">
    <property type="entry name" value="2-Hacid_dh_11"/>
    <property type="match status" value="1"/>
</dbReference>
<keyword evidence="7" id="KW-1185">Reference proteome</keyword>
<dbReference type="SUPFAM" id="SSF52283">
    <property type="entry name" value="Formate/glycerate dehydrogenase catalytic domain-like"/>
    <property type="match status" value="1"/>
</dbReference>
<evidence type="ECO:0000313" key="6">
    <source>
        <dbReference type="EMBL" id="MCC8427351.1"/>
    </source>
</evidence>
<feature type="domain" description="D-isomer specific 2-hydroxyacid dehydrogenase NAD-binding" evidence="5">
    <location>
        <begin position="108"/>
        <end position="284"/>
    </location>
</feature>
<comment type="similarity">
    <text evidence="3">Belongs to the D-isomer specific 2-hydroxyacid dehydrogenase family.</text>
</comment>
<dbReference type="EMBL" id="JAJISD010000001">
    <property type="protein sequence ID" value="MCC8427351.1"/>
    <property type="molecule type" value="Genomic_DNA"/>
</dbReference>
<dbReference type="PROSITE" id="PS00671">
    <property type="entry name" value="D_2_HYDROXYACID_DH_3"/>
    <property type="match status" value="1"/>
</dbReference>
<sequence>MVERVLVVGPKDTLSMVDDLAPKGYEIVKALHNSPEQKAALPGTHYFVGFIQQYVTPQLYKDAPNLKLVQMLSAGYDRADLEAARRSGVPLCANGGANSVAVSEHAMLLMLSVSRRLITQHNNVISGRWHGNSPPTVHEVRNRVLGIIGLGTIGKKVAKLALAFGMTVHYYDIARLKEEEEDALGVRFRLLPEILKHSDIVSLHVPLNDSTRHMIGKDELAAMKKSAIIVNTSRGPVIDEKAMIAALSSGNLFGAGLDVFDEEPTPADNPLLKLDNVVLTAHLAGPTFESNITRLRNGFDNVQRVARGEPALWVVPELLEPKK</sequence>
<keyword evidence="2" id="KW-0520">NAD</keyword>
<reference evidence="6 7" key="1">
    <citation type="submission" date="2021-11" db="EMBL/GenBank/DDBJ databases">
        <authorList>
            <person name="Lee D.-H."/>
            <person name="Kim S.-B."/>
        </authorList>
    </citation>
    <scope>NUCLEOTIDE SEQUENCE [LARGE SCALE GENOMIC DNA]</scope>
    <source>
        <strain evidence="6 7">KCTC 52223</strain>
    </source>
</reference>
<dbReference type="InterPro" id="IPR029753">
    <property type="entry name" value="D-isomer_DH_CS"/>
</dbReference>
<dbReference type="InterPro" id="IPR006140">
    <property type="entry name" value="D-isomer_DH_NAD-bd"/>
</dbReference>
<dbReference type="PANTHER" id="PTHR10996:SF178">
    <property type="entry name" value="2-HYDROXYACID DEHYDROGENASE YGL185C-RELATED"/>
    <property type="match status" value="1"/>
</dbReference>
<feature type="domain" description="D-isomer specific 2-hydroxyacid dehydrogenase catalytic" evidence="4">
    <location>
        <begin position="24"/>
        <end position="315"/>
    </location>
</feature>
<dbReference type="PANTHER" id="PTHR10996">
    <property type="entry name" value="2-HYDROXYACID DEHYDROGENASE-RELATED"/>
    <property type="match status" value="1"/>
</dbReference>
<dbReference type="Pfam" id="PF00389">
    <property type="entry name" value="2-Hacid_dh"/>
    <property type="match status" value="1"/>
</dbReference>
<evidence type="ECO:0000259" key="4">
    <source>
        <dbReference type="Pfam" id="PF00389"/>
    </source>
</evidence>
<organism evidence="6 7">
    <name type="scientific">Reyranella aquatilis</name>
    <dbReference type="NCBI Taxonomy" id="2035356"/>
    <lineage>
        <taxon>Bacteria</taxon>
        <taxon>Pseudomonadati</taxon>
        <taxon>Pseudomonadota</taxon>
        <taxon>Alphaproteobacteria</taxon>
        <taxon>Hyphomicrobiales</taxon>
        <taxon>Reyranellaceae</taxon>
        <taxon>Reyranella</taxon>
    </lineage>
</organism>
<dbReference type="Pfam" id="PF02826">
    <property type="entry name" value="2-Hacid_dh_C"/>
    <property type="match status" value="1"/>
</dbReference>
<gene>
    <name evidence="6" type="ORF">LJ725_00095</name>
</gene>
<dbReference type="Proteomes" id="UP001198862">
    <property type="component" value="Unassembled WGS sequence"/>
</dbReference>
<evidence type="ECO:0000256" key="1">
    <source>
        <dbReference type="ARBA" id="ARBA00023002"/>
    </source>
</evidence>
<dbReference type="Gene3D" id="3.40.50.720">
    <property type="entry name" value="NAD(P)-binding Rossmann-like Domain"/>
    <property type="match status" value="2"/>
</dbReference>
<comment type="caution">
    <text evidence="6">The sequence shown here is derived from an EMBL/GenBank/DDBJ whole genome shotgun (WGS) entry which is preliminary data.</text>
</comment>